<dbReference type="RefSeq" id="WP_054519194.1">
    <property type="nucleotide sequence ID" value="NZ_CP076824.1"/>
</dbReference>
<dbReference type="InterPro" id="IPR030392">
    <property type="entry name" value="S74_ICA"/>
</dbReference>
<protein>
    <recommendedName>
        <fullName evidence="1">Peptidase S74 domain-containing protein</fullName>
    </recommendedName>
</protein>
<dbReference type="AlphaFoldDB" id="A0A837NKA2"/>
<evidence type="ECO:0000259" key="1">
    <source>
        <dbReference type="PROSITE" id="PS51688"/>
    </source>
</evidence>
<dbReference type="PROSITE" id="PS51688">
    <property type="entry name" value="ICA"/>
    <property type="match status" value="1"/>
</dbReference>
<evidence type="ECO:0000313" key="2">
    <source>
        <dbReference type="EMBL" id="KPL56419.1"/>
    </source>
</evidence>
<reference evidence="2" key="1">
    <citation type="journal article" date="2016" name="Genome Announc.">
        <title>Draft Genome Sequence of Lactobacillus plantarum 2025.</title>
        <authorList>
            <person name="Karlyshev A.V."/>
            <person name="Khlebnikov V.C."/>
            <person name="Kosarev I.V."/>
            <person name="Abramov V.M."/>
        </authorList>
    </citation>
    <scope>NUCLEOTIDE SEQUENCE [LARGE SCALE GENOMIC DNA]</scope>
    <source>
        <strain evidence="2">2025</strain>
    </source>
</reference>
<dbReference type="EMBL" id="AVFJ02000048">
    <property type="protein sequence ID" value="KPL56419.1"/>
    <property type="molecule type" value="Genomic_DNA"/>
</dbReference>
<comment type="caution">
    <text evidence="2">The sequence shown here is derived from an EMBL/GenBank/DDBJ whole genome shotgun (WGS) entry which is preliminary data.</text>
</comment>
<name>A0A837NKA2_LACPN</name>
<sequence>MAESNATQVILTDDGIKIIKAQNTADNATGGVDNLNDPNLMSVIEKQTQASQYAGLTSQYNVILKRAKDANISTTDLTTAYTNLSTFMASILTDTDKASDVDRDTYKSLTDAYNTALSNVQAELSNSFNTDISNMQSNVSVASQAASSAVIVASQAATTGDNASHVASQAAVVASQAQIAGNNATSVANNASQAASSAVIAGSTATVNADKAITAASQAKSAGDNATVVANNASQAASSAILAGSTATVNANKAISAASQAQTTGNNATSVANNASQAASAAVIAGSTAAVSADKAFTAASQAQIAVDSAASVANRASSDASKAIFAGSQAASSAKSALETAQNTAKKYESLGMYKAWANTSPENQNMNSWVLSDPAKKAASITYENGVNTIDYTGVPNYEVFSMPIHTKVGNKVSVTFSYTQPAVLSLDGSSNGVPVSFSDQPEHIAMGDNPMYLGVNAQNSKVYTISTTATSKTMYLSFNFGYLRDGINWKFELSVQQDMTIKQPAVMSEYIGFSNKQSDNPADYTWLRNPDELEGEVQNQITIASNNAESKMVQTINSVGVGFKNPDGTTYTMYLTSDGTALLDFNKIMLNGQTNIQSGTIGTAQIANAAITDAKIGNEAVGTAQIKDAAINSAKIAKLAVGTAQIGDGAITNAKIGSLAVGTAQIADGAITNAQIGSLAVGTAQIKDEAVNSSKIAKLAVGTAQIGDGAITNAKIGHLAVGTAQIANGAITDAQIGSLAVGTAQIKNEAVNSSKIANLAVGTAQIGDGAITNAKIGKLAVGTAQIANAAITDAQVGNVSANKLTAGTIDFNTITGKNINASNITTGTLNTNRLNVGKLSALSANLGDVTTGSLKGVDIVAKTFSTPNGSFTTDANGALTAKNMTLMGGTLTSPTINASTINGSTINGTTFNAGTRLNSYGNTNYPLTISSDGSVDSTISQNNNGITDILRTRLKDGKLITNFRRMNPYETGKYLAADTILGIGQLELYQGYSSSADANFSANSLHATGYTILDSGTGLNLHGDTQQITFNGTSADATPKGIIITPYGNINPNGTQNIWYVGNNMSMKTASFGMDADQNVPISLSRQTLVDEIGAMGNRLSMGRLLLHAVDGNAQMYLLNDGKPAFVSPTIYNRTYSYGANMFVTSAGRVGRSTSASKYKLAITRSDDTTQADRLMTLNPASWNDKVATEKMAESLSNGEIPVESEINLKRHYGLIAEDLRDAGLDEFLITGKDGQIEGIEYDRLWTVLIPKIKQLNNRINELERKTL</sequence>
<organism evidence="2">
    <name type="scientific">Lactiplantibacillus plantarum 2025</name>
    <dbReference type="NCBI Taxonomy" id="1385856"/>
    <lineage>
        <taxon>Bacteria</taxon>
        <taxon>Bacillati</taxon>
        <taxon>Bacillota</taxon>
        <taxon>Bacilli</taxon>
        <taxon>Lactobacillales</taxon>
        <taxon>Lactobacillaceae</taxon>
        <taxon>Lactiplantibacillus</taxon>
    </lineage>
</organism>
<feature type="domain" description="Peptidase S74" evidence="1">
    <location>
        <begin position="1158"/>
        <end position="1270"/>
    </location>
</feature>
<gene>
    <name evidence="2" type="ORF">N876_0212205</name>
</gene>
<proteinExistence type="predicted"/>
<accession>A0A837NKA2</accession>